<organism evidence="1">
    <name type="scientific">Peromfec virus RodF7_12</name>
    <dbReference type="NCBI Taxonomy" id="2929347"/>
    <lineage>
        <taxon>Viruses</taxon>
        <taxon>Monodnaviria</taxon>
        <taxon>Sangervirae</taxon>
        <taxon>Phixviricota</taxon>
        <taxon>Malgrandaviricetes</taxon>
        <taxon>Petitvirales</taxon>
        <taxon>Microviridae</taxon>
    </lineage>
</organism>
<dbReference type="EMBL" id="OM869664">
    <property type="protein sequence ID" value="UPW41780.1"/>
    <property type="molecule type" value="Genomic_DNA"/>
</dbReference>
<name>A0A976N309_9VIRU</name>
<proteinExistence type="predicted"/>
<reference evidence="1" key="1">
    <citation type="submission" date="2022-02" db="EMBL/GenBank/DDBJ databases">
        <title>Towards deciphering the DNA virus diversity associated with rodent species in the families Cricetidae and Heteromyidae.</title>
        <authorList>
            <person name="Lund M."/>
            <person name="Larsen B.B."/>
            <person name="Gryseels S."/>
            <person name="Kraberger S."/>
            <person name="Rowsey D.M."/>
            <person name="Steger L."/>
            <person name="Yule K.M."/>
            <person name="Upham N.S."/>
            <person name="Worobey M."/>
            <person name="Van Doorslaer K."/>
            <person name="Varsani A."/>
        </authorList>
    </citation>
    <scope>NUCLEOTIDE SEQUENCE</scope>
    <source>
        <strain evidence="1">NeonRodF7_12</strain>
    </source>
</reference>
<dbReference type="Pfam" id="PF20577">
    <property type="entry name" value="Phage_ORF5"/>
    <property type="match status" value="1"/>
</dbReference>
<protein>
    <submittedName>
        <fullName evidence="1">Nonstructural protein</fullName>
    </submittedName>
</protein>
<accession>A0A976N309</accession>
<sequence>MTYNLYSMRDAKTGFMTPTIEVNDDAARRAFVHAIWNSDGILHSFCEDFSLYRIGTFNSNSAVISPEPVPVHVMDGAEALRAGATHGGDPDAL</sequence>
<evidence type="ECO:0000313" key="1">
    <source>
        <dbReference type="EMBL" id="UPW41780.1"/>
    </source>
</evidence>
<dbReference type="InterPro" id="IPR046781">
    <property type="entry name" value="Phage_ORF5"/>
</dbReference>